<dbReference type="Gene3D" id="2.60.40.10">
    <property type="entry name" value="Immunoglobulins"/>
    <property type="match status" value="1"/>
</dbReference>
<evidence type="ECO:0000259" key="3">
    <source>
        <dbReference type="SMART" id="SM00646"/>
    </source>
</evidence>
<evidence type="ECO:0000256" key="2">
    <source>
        <dbReference type="SAM" id="SignalP"/>
    </source>
</evidence>
<dbReference type="Pfam" id="PF01520">
    <property type="entry name" value="Amidase_3"/>
    <property type="match status" value="1"/>
</dbReference>
<proteinExistence type="predicted"/>
<dbReference type="Proteomes" id="UP000824124">
    <property type="component" value="Unassembled WGS sequence"/>
</dbReference>
<dbReference type="CDD" id="cd02696">
    <property type="entry name" value="MurNAc-LAA"/>
    <property type="match status" value="1"/>
</dbReference>
<dbReference type="SMART" id="SM00646">
    <property type="entry name" value="Ami_3"/>
    <property type="match status" value="1"/>
</dbReference>
<organism evidence="4 5">
    <name type="scientific">Candidatus Avidehalobacter gallistercoris</name>
    <dbReference type="NCBI Taxonomy" id="2840694"/>
    <lineage>
        <taxon>Bacteria</taxon>
        <taxon>Bacillati</taxon>
        <taxon>Bacillota</taxon>
        <taxon>Clostridia</taxon>
        <taxon>Eubacteriales</taxon>
        <taxon>Peptococcaceae</taxon>
        <taxon>Peptococcaceae incertae sedis</taxon>
        <taxon>Candidatus Avidehalobacter</taxon>
    </lineage>
</organism>
<feature type="signal peptide" evidence="2">
    <location>
        <begin position="1"/>
        <end position="22"/>
    </location>
</feature>
<reference evidence="4" key="1">
    <citation type="submission" date="2020-10" db="EMBL/GenBank/DDBJ databases">
        <authorList>
            <person name="Gilroy R."/>
        </authorList>
    </citation>
    <scope>NUCLEOTIDE SEQUENCE</scope>
    <source>
        <strain evidence="4">2830</strain>
    </source>
</reference>
<comment type="caution">
    <text evidence="4">The sequence shown here is derived from an EMBL/GenBank/DDBJ whole genome shotgun (WGS) entry which is preliminary data.</text>
</comment>
<dbReference type="AlphaFoldDB" id="A0A9D1KZ18"/>
<dbReference type="GO" id="GO:0030288">
    <property type="term" value="C:outer membrane-bounded periplasmic space"/>
    <property type="evidence" value="ECO:0007669"/>
    <property type="project" value="TreeGrafter"/>
</dbReference>
<dbReference type="PANTHER" id="PTHR30404">
    <property type="entry name" value="N-ACETYLMURAMOYL-L-ALANINE AMIDASE"/>
    <property type="match status" value="1"/>
</dbReference>
<feature type="chain" id="PRO_5039307477" evidence="2">
    <location>
        <begin position="23"/>
        <end position="605"/>
    </location>
</feature>
<accession>A0A9D1KZ18</accession>
<dbReference type="GO" id="GO:0009253">
    <property type="term" value="P:peptidoglycan catabolic process"/>
    <property type="evidence" value="ECO:0007669"/>
    <property type="project" value="InterPro"/>
</dbReference>
<dbReference type="EMBL" id="DVMH01000017">
    <property type="protein sequence ID" value="HIU10140.1"/>
    <property type="molecule type" value="Genomic_DNA"/>
</dbReference>
<protein>
    <submittedName>
        <fullName evidence="4">N-acetylmuramoyl-L-alanine amidase</fullName>
    </submittedName>
</protein>
<feature type="domain" description="MurNAc-LAA" evidence="3">
    <location>
        <begin position="375"/>
        <end position="487"/>
    </location>
</feature>
<dbReference type="InterPro" id="IPR002508">
    <property type="entry name" value="MurNAc-LAA_cat"/>
</dbReference>
<reference evidence="4" key="2">
    <citation type="journal article" date="2021" name="PeerJ">
        <title>Extensive microbial diversity within the chicken gut microbiome revealed by metagenomics and culture.</title>
        <authorList>
            <person name="Gilroy R."/>
            <person name="Ravi A."/>
            <person name="Getino M."/>
            <person name="Pursley I."/>
            <person name="Horton D.L."/>
            <person name="Alikhan N.F."/>
            <person name="Baker D."/>
            <person name="Gharbi K."/>
            <person name="Hall N."/>
            <person name="Watson M."/>
            <person name="Adriaenssens E.M."/>
            <person name="Foster-Nyarko E."/>
            <person name="Jarju S."/>
            <person name="Secka A."/>
            <person name="Antonio M."/>
            <person name="Oren A."/>
            <person name="Chaudhuri R.R."/>
            <person name="La Ragione R."/>
            <person name="Hildebrand F."/>
            <person name="Pallen M.J."/>
        </authorList>
    </citation>
    <scope>NUCLEOTIDE SEQUENCE</scope>
    <source>
        <strain evidence="4">2830</strain>
    </source>
</reference>
<sequence length="605" mass="64937">MKKFLLSLTLAILFTLPAPATAFMLYQNPEQIIVTTPAESTTTTAAEISILGAAAWGKPLYLDGQLIETTSHGFFTARASLNYGQNTFTLTQDGQTKTLHINRQKALTTSPRTPFSWDNLAYFDTPIWGAVRGNNITHRALPNSSPELLNALAQGTLCRIIGEYGDYYCLTDHTFVHQSSLKIYDAPLDATSTLQEVTLAPQTASRCTEINLLLSQHTLYAINDGEQYFTVTLYDCTSDITPQIPVNPLFDAIDITPGEEDNSLVIQLHKKSTALICGYYAEVRGNYLVIGCKLRPAINGGELKAPDLSGAVIMLDAGHGGEETGAPGPPGAAGPMEKSINLVIAFYTKERLEQLGATVIMTRSNNNTLPLADRVAKITEVKPDLSISIHSNSLDAAANYADSRGCRVYYTYDTAAEAANYIASRLARLDENNSSSPIRSNLALTRIENCPAILVENAFMSNPADYEKMLQSSYQQEFGAALGDAAASYLLQKSITSTKIPASIPTNSVSNGSGSKLANSMAVTPKALESIAAPARILPGQNNAVVMGANSTAARSPIDIDPQPKIAEPALPSVNAAEAASDTRIITRETVSNFLPSASVLINCW</sequence>
<dbReference type="GO" id="GO:0008745">
    <property type="term" value="F:N-acetylmuramoyl-L-alanine amidase activity"/>
    <property type="evidence" value="ECO:0007669"/>
    <property type="project" value="InterPro"/>
</dbReference>
<dbReference type="SUPFAM" id="SSF53187">
    <property type="entry name" value="Zn-dependent exopeptidases"/>
    <property type="match status" value="1"/>
</dbReference>
<dbReference type="InterPro" id="IPR013783">
    <property type="entry name" value="Ig-like_fold"/>
</dbReference>
<evidence type="ECO:0000313" key="5">
    <source>
        <dbReference type="Proteomes" id="UP000824124"/>
    </source>
</evidence>
<evidence type="ECO:0000256" key="1">
    <source>
        <dbReference type="ARBA" id="ARBA00022801"/>
    </source>
</evidence>
<evidence type="ECO:0000313" key="4">
    <source>
        <dbReference type="EMBL" id="HIU10140.1"/>
    </source>
</evidence>
<keyword evidence="2" id="KW-0732">Signal</keyword>
<name>A0A9D1KZ18_9FIRM</name>
<dbReference type="InterPro" id="IPR050695">
    <property type="entry name" value="N-acetylmuramoyl_amidase_3"/>
</dbReference>
<dbReference type="Gene3D" id="3.40.630.40">
    <property type="entry name" value="Zn-dependent exopeptidases"/>
    <property type="match status" value="1"/>
</dbReference>
<keyword evidence="1" id="KW-0378">Hydrolase</keyword>
<dbReference type="PANTHER" id="PTHR30404:SF0">
    <property type="entry name" value="N-ACETYLMURAMOYL-L-ALANINE AMIDASE AMIC"/>
    <property type="match status" value="1"/>
</dbReference>
<gene>
    <name evidence="4" type="ORF">IAB00_02695</name>
</gene>